<evidence type="ECO:0000313" key="2">
    <source>
        <dbReference type="Proteomes" id="UP001470809"/>
    </source>
</evidence>
<dbReference type="KEGG" id="yrh:AABB31_20385"/>
<gene>
    <name evidence="1" type="ORF">AABB31_20385</name>
</gene>
<dbReference type="Proteomes" id="UP001470809">
    <property type="component" value="Chromosome"/>
</dbReference>
<dbReference type="RefSeq" id="WP_373635169.1">
    <property type="nucleotide sequence ID" value="NZ_CP151767.2"/>
</dbReference>
<organism evidence="1 2">
    <name type="scientific">Yoonia rhodophyticola</name>
    <dbReference type="NCBI Taxonomy" id="3137370"/>
    <lineage>
        <taxon>Bacteria</taxon>
        <taxon>Pseudomonadati</taxon>
        <taxon>Pseudomonadota</taxon>
        <taxon>Alphaproteobacteria</taxon>
        <taxon>Rhodobacterales</taxon>
        <taxon>Paracoccaceae</taxon>
        <taxon>Yoonia</taxon>
    </lineage>
</organism>
<protein>
    <submittedName>
        <fullName evidence="1">Uncharacterized protein</fullName>
    </submittedName>
</protein>
<sequence length="272" mass="29028">MADQTVLSSASAEKTRAEVAELYDALTDFMEGDIEFTASGKQLNLCGRGGVVEEMQVVRALIEAAQSILETTTETQEAAETVADLTVTLKTSLDVVSKLGGVFGSAFKVATQFIDGALEKIEDGANSFEKKLGKFNDLADDLIPVLENTAAFFEVGLEPLIEGYIREIGQLRATVDILHDAVDTLGQTVPIAGLDTGAAAAGTPELPLRLAQALVGVQAYAAQMSGQVDRLSNDAGLPGSRFFGGRGSWAWGHRQTIRWNAGCHRHSHRCCR</sequence>
<name>A0AAN0M919_9RHOB</name>
<reference evidence="1" key="1">
    <citation type="submission" date="2024-08" db="EMBL/GenBank/DDBJ databases">
        <title>Phylogenomic analyses of a clade within the roseobacter group suggest taxonomic reassignments of species of the genera Aestuariivita, Citreicella, Loktanella, Nautella, Pelagibaca, Ruegeria, Thalassobius, Thiobacimonas and Tropicibacter, and the proposal o.</title>
        <authorList>
            <person name="Jeon C.O."/>
        </authorList>
    </citation>
    <scope>NUCLEOTIDE SEQUENCE</scope>
    <source>
        <strain evidence="1">SS1-5</strain>
    </source>
</reference>
<keyword evidence="2" id="KW-1185">Reference proteome</keyword>
<accession>A0AAN0M919</accession>
<dbReference type="EMBL" id="CP151767">
    <property type="protein sequence ID" value="WZU67279.2"/>
    <property type="molecule type" value="Genomic_DNA"/>
</dbReference>
<dbReference type="AlphaFoldDB" id="A0AAN0M919"/>
<evidence type="ECO:0000313" key="1">
    <source>
        <dbReference type="EMBL" id="WZU67279.2"/>
    </source>
</evidence>
<proteinExistence type="predicted"/>